<protein>
    <submittedName>
        <fullName evidence="2">TetR family transcriptional regulator</fullName>
    </submittedName>
</protein>
<dbReference type="InterPro" id="IPR049484">
    <property type="entry name" value="Rv0078-like_C"/>
</dbReference>
<dbReference type="InterPro" id="IPR023772">
    <property type="entry name" value="DNA-bd_HTH_TetR-type_CS"/>
</dbReference>
<dbReference type="InterPro" id="IPR050109">
    <property type="entry name" value="HTH-type_TetR-like_transc_reg"/>
</dbReference>
<dbReference type="Pfam" id="PF00440">
    <property type="entry name" value="TetR_N"/>
    <property type="match status" value="1"/>
</dbReference>
<dbReference type="PROSITE" id="PS01081">
    <property type="entry name" value="HTH_TETR_1"/>
    <property type="match status" value="1"/>
</dbReference>
<dbReference type="PROSITE" id="PS50977">
    <property type="entry name" value="HTH_TETR_2"/>
    <property type="match status" value="1"/>
</dbReference>
<dbReference type="Proteomes" id="UP000433532">
    <property type="component" value="Unassembled WGS sequence"/>
</dbReference>
<dbReference type="PRINTS" id="PR00455">
    <property type="entry name" value="HTHTETR"/>
</dbReference>
<accession>A0A0C6EZ50</accession>
<dbReference type="GO" id="GO:0000976">
    <property type="term" value="F:transcription cis-regulatory region binding"/>
    <property type="evidence" value="ECO:0007669"/>
    <property type="project" value="TreeGrafter"/>
</dbReference>
<gene>
    <name evidence="2" type="ORF">GNQ48_26225</name>
</gene>
<name>A0A0C6EZ50_PSEAI</name>
<dbReference type="AlphaFoldDB" id="A0A0C6EZ50"/>
<sequence length="196" mass="21279">MARKPRAEMIEETRAKLIEAARRAFADNGYAGASMDELTASAGLTRGALYHHFGDKKGLLAAVVQQIDDEMNLRLGAILAAGEDLWSGFRAYNRAYLEMALEAEIQRIVLRDAPAILGSPSSEASQLRCLSSMTGQLRELMDSGRVRRTDAEALAWLLNGALVDAALRIANAEHPPESLARACQALDVLLDGLLME</sequence>
<dbReference type="PANTHER" id="PTHR30055">
    <property type="entry name" value="HTH-TYPE TRANSCRIPTIONAL REGULATOR RUTR"/>
    <property type="match status" value="1"/>
</dbReference>
<keyword evidence="1" id="KW-0238">DNA-binding</keyword>
<organism evidence="2 3">
    <name type="scientific">Pseudomonas aeruginosa</name>
    <dbReference type="NCBI Taxonomy" id="287"/>
    <lineage>
        <taxon>Bacteria</taxon>
        <taxon>Pseudomonadati</taxon>
        <taxon>Pseudomonadota</taxon>
        <taxon>Gammaproteobacteria</taxon>
        <taxon>Pseudomonadales</taxon>
        <taxon>Pseudomonadaceae</taxon>
        <taxon>Pseudomonas</taxon>
    </lineage>
</organism>
<dbReference type="RefSeq" id="WP_019484373.1">
    <property type="nucleotide sequence ID" value="NZ_AP014651.1"/>
</dbReference>
<evidence type="ECO:0000313" key="3">
    <source>
        <dbReference type="Proteomes" id="UP000433532"/>
    </source>
</evidence>
<dbReference type="GO" id="GO:0003700">
    <property type="term" value="F:DNA-binding transcription factor activity"/>
    <property type="evidence" value="ECO:0007669"/>
    <property type="project" value="TreeGrafter"/>
</dbReference>
<proteinExistence type="predicted"/>
<evidence type="ECO:0000256" key="1">
    <source>
        <dbReference type="ARBA" id="ARBA00023125"/>
    </source>
</evidence>
<dbReference type="SUPFAM" id="SSF46689">
    <property type="entry name" value="Homeodomain-like"/>
    <property type="match status" value="1"/>
</dbReference>
<dbReference type="PANTHER" id="PTHR30055:SF223">
    <property type="entry name" value="HTH-TYPE TRANSCRIPTIONAL REGULATOR UIDR"/>
    <property type="match status" value="1"/>
</dbReference>
<dbReference type="InterPro" id="IPR001647">
    <property type="entry name" value="HTH_TetR"/>
</dbReference>
<dbReference type="EMBL" id="WOAD01000031">
    <property type="protein sequence ID" value="MUI38509.1"/>
    <property type="molecule type" value="Genomic_DNA"/>
</dbReference>
<dbReference type="Gene3D" id="1.10.357.10">
    <property type="entry name" value="Tetracycline Repressor, domain 2"/>
    <property type="match status" value="1"/>
</dbReference>
<evidence type="ECO:0000313" key="2">
    <source>
        <dbReference type="EMBL" id="MUI38509.1"/>
    </source>
</evidence>
<reference evidence="2 3" key="1">
    <citation type="submission" date="2019-11" db="EMBL/GenBank/DDBJ databases">
        <title>Genomes of ocular Pseudomonas aeruginosa isolates.</title>
        <authorList>
            <person name="Khan M."/>
            <person name="Rice S.A."/>
            <person name="Willcox M.D.P."/>
            <person name="Stapleton F."/>
        </authorList>
    </citation>
    <scope>NUCLEOTIDE SEQUENCE [LARGE SCALE GENOMIC DNA]</scope>
    <source>
        <strain evidence="2 3">PA221</strain>
    </source>
</reference>
<dbReference type="InterPro" id="IPR009057">
    <property type="entry name" value="Homeodomain-like_sf"/>
</dbReference>
<comment type="caution">
    <text evidence="2">The sequence shown here is derived from an EMBL/GenBank/DDBJ whole genome shotgun (WGS) entry which is preliminary data.</text>
</comment>
<dbReference type="Pfam" id="PF21351">
    <property type="entry name" value="TetR_C_41"/>
    <property type="match status" value="1"/>
</dbReference>